<evidence type="ECO:0000259" key="3">
    <source>
        <dbReference type="Pfam" id="PF01625"/>
    </source>
</evidence>
<sequence>MERAIFAAGCFWGVEAAFSKVEGVISTKVGYTGGTLKDPTYKDVSTGLTGHAESIEIFFDESVITYGELLEEFWNTHDPTTKDRQGPDHGSQYRSAIFYHNDAQREAALKSREQQERSGKYDSGIKTEIVEASEFYPAEDYHQKYFQKLQFKR</sequence>
<evidence type="ECO:0000256" key="2">
    <source>
        <dbReference type="HAMAP-Rule" id="MF_01401"/>
    </source>
</evidence>
<dbReference type="InterPro" id="IPR002569">
    <property type="entry name" value="Met_Sox_Rdtase_MsrA_dom"/>
</dbReference>
<feature type="domain" description="Peptide methionine sulphoxide reductase MsrA" evidence="3">
    <location>
        <begin position="4"/>
        <end position="149"/>
    </location>
</feature>
<dbReference type="PANTHER" id="PTHR43774">
    <property type="entry name" value="PEPTIDE METHIONINE SULFOXIDE REDUCTASE"/>
    <property type="match status" value="1"/>
</dbReference>
<reference evidence="4" key="1">
    <citation type="journal article" date="2021" name="mSystems">
        <title>Bacteria and Archaea Synergistically Convert Glycine Betaine to Biogenic Methane in the Formosa Cold Seep of the South China Sea.</title>
        <authorList>
            <person name="Li L."/>
            <person name="Zhang W."/>
            <person name="Zhang S."/>
            <person name="Song L."/>
            <person name="Sun Q."/>
            <person name="Zhang H."/>
            <person name="Xiang H."/>
            <person name="Dong X."/>
        </authorList>
    </citation>
    <scope>NUCLEOTIDE SEQUENCE</scope>
    <source>
        <strain evidence="4">LLY</strain>
    </source>
</reference>
<comment type="similarity">
    <text evidence="2">Belongs to the MsrA Met sulfoxide reductase family.</text>
</comment>
<feature type="active site" evidence="2">
    <location>
        <position position="10"/>
    </location>
</feature>
<dbReference type="Pfam" id="PF01625">
    <property type="entry name" value="PMSR"/>
    <property type="match status" value="1"/>
</dbReference>
<dbReference type="AlphaFoldDB" id="A0A9E4ZGC8"/>
<evidence type="ECO:0000313" key="5">
    <source>
        <dbReference type="Proteomes" id="UP001056766"/>
    </source>
</evidence>
<dbReference type="HAMAP" id="MF_01401">
    <property type="entry name" value="MsrA"/>
    <property type="match status" value="1"/>
</dbReference>
<dbReference type="PANTHER" id="PTHR43774:SF1">
    <property type="entry name" value="PEPTIDE METHIONINE SULFOXIDE REDUCTASE MSRA 2"/>
    <property type="match status" value="1"/>
</dbReference>
<dbReference type="NCBIfam" id="TIGR00401">
    <property type="entry name" value="msrA"/>
    <property type="match status" value="1"/>
</dbReference>
<dbReference type="EMBL" id="JAGSOI010000035">
    <property type="protein sequence ID" value="MCM1987091.1"/>
    <property type="molecule type" value="Genomic_DNA"/>
</dbReference>
<comment type="catalytic activity">
    <reaction evidence="2">
        <text>L-methionyl-[protein] + [thioredoxin]-disulfide + H2O = L-methionyl-(S)-S-oxide-[protein] + [thioredoxin]-dithiol</text>
        <dbReference type="Rhea" id="RHEA:14217"/>
        <dbReference type="Rhea" id="RHEA-COMP:10698"/>
        <dbReference type="Rhea" id="RHEA-COMP:10700"/>
        <dbReference type="Rhea" id="RHEA-COMP:12313"/>
        <dbReference type="Rhea" id="RHEA-COMP:12315"/>
        <dbReference type="ChEBI" id="CHEBI:15377"/>
        <dbReference type="ChEBI" id="CHEBI:16044"/>
        <dbReference type="ChEBI" id="CHEBI:29950"/>
        <dbReference type="ChEBI" id="CHEBI:44120"/>
        <dbReference type="ChEBI" id="CHEBI:50058"/>
        <dbReference type="EC" id="1.8.4.11"/>
    </reaction>
</comment>
<gene>
    <name evidence="2 4" type="primary">msrA</name>
    <name evidence="4" type="ORF">KDK67_08855</name>
</gene>
<comment type="catalytic activity">
    <reaction evidence="2">
        <text>[thioredoxin]-disulfide + L-methionine + H2O = L-methionine (S)-S-oxide + [thioredoxin]-dithiol</text>
        <dbReference type="Rhea" id="RHEA:19993"/>
        <dbReference type="Rhea" id="RHEA-COMP:10698"/>
        <dbReference type="Rhea" id="RHEA-COMP:10700"/>
        <dbReference type="ChEBI" id="CHEBI:15377"/>
        <dbReference type="ChEBI" id="CHEBI:29950"/>
        <dbReference type="ChEBI" id="CHEBI:50058"/>
        <dbReference type="ChEBI" id="CHEBI:57844"/>
        <dbReference type="ChEBI" id="CHEBI:58772"/>
        <dbReference type="EC" id="1.8.4.11"/>
    </reaction>
</comment>
<evidence type="ECO:0000256" key="1">
    <source>
        <dbReference type="ARBA" id="ARBA00023002"/>
    </source>
</evidence>
<dbReference type="InterPro" id="IPR036509">
    <property type="entry name" value="Met_Sox_Rdtase_MsrA_sf"/>
</dbReference>
<dbReference type="Gene3D" id="3.30.1060.10">
    <property type="entry name" value="Peptide methionine sulphoxide reductase MsrA"/>
    <property type="match status" value="1"/>
</dbReference>
<proteinExistence type="inferred from homology"/>
<reference evidence="4" key="2">
    <citation type="submission" date="2021-04" db="EMBL/GenBank/DDBJ databases">
        <authorList>
            <person name="Dong X."/>
        </authorList>
    </citation>
    <scope>NUCLEOTIDE SEQUENCE</scope>
    <source>
        <strain evidence="4">LLY</strain>
    </source>
</reference>
<keyword evidence="5" id="KW-1185">Reference proteome</keyword>
<dbReference type="Proteomes" id="UP001056766">
    <property type="component" value="Unassembled WGS sequence"/>
</dbReference>
<name>A0A9E4ZGC8_9EURY</name>
<comment type="caution">
    <text evidence="4">The sequence shown here is derived from an EMBL/GenBank/DDBJ whole genome shotgun (WGS) entry which is preliminary data.</text>
</comment>
<comment type="function">
    <text evidence="2">Has an important function as a repair enzyme for proteins that have been inactivated by oxidation. Catalyzes the reversible oxidation-reduction of methionine sulfoxide in proteins to methionine.</text>
</comment>
<dbReference type="SUPFAM" id="SSF55068">
    <property type="entry name" value="Peptide methionine sulfoxide reductase"/>
    <property type="match status" value="1"/>
</dbReference>
<protein>
    <recommendedName>
        <fullName evidence="2">Peptide methionine sulfoxide reductase MsrA</fullName>
        <shortName evidence="2">Protein-methionine-S-oxide reductase</shortName>
        <ecNumber evidence="2">1.8.4.11</ecNumber>
    </recommendedName>
    <alternativeName>
        <fullName evidence="2">Peptide-methionine (S)-S-oxide reductase</fullName>
        <shortName evidence="2">Peptide Met(O) reductase</shortName>
    </alternativeName>
</protein>
<dbReference type="EC" id="1.8.4.11" evidence="2"/>
<keyword evidence="1 2" id="KW-0560">Oxidoreductase</keyword>
<dbReference type="GO" id="GO:0008113">
    <property type="term" value="F:peptide-methionine (S)-S-oxide reductase activity"/>
    <property type="evidence" value="ECO:0007669"/>
    <property type="project" value="UniProtKB-UniRule"/>
</dbReference>
<organism evidence="4 5">
    <name type="scientific">Methanococcoides seepicolus</name>
    <dbReference type="NCBI Taxonomy" id="2828780"/>
    <lineage>
        <taxon>Archaea</taxon>
        <taxon>Methanobacteriati</taxon>
        <taxon>Methanobacteriota</taxon>
        <taxon>Stenosarchaea group</taxon>
        <taxon>Methanomicrobia</taxon>
        <taxon>Methanosarcinales</taxon>
        <taxon>Methanosarcinaceae</taxon>
        <taxon>Methanococcoides</taxon>
    </lineage>
</organism>
<evidence type="ECO:0000313" key="4">
    <source>
        <dbReference type="EMBL" id="MCM1987091.1"/>
    </source>
</evidence>
<dbReference type="RefSeq" id="WP_250868436.1">
    <property type="nucleotide sequence ID" value="NZ_JAGSOI010000035.1"/>
</dbReference>
<accession>A0A9E4ZGC8</accession>